<dbReference type="AlphaFoldDB" id="A0A2S1TYW4"/>
<dbReference type="CDD" id="cd04301">
    <property type="entry name" value="NAT_SF"/>
    <property type="match status" value="1"/>
</dbReference>
<dbReference type="Pfam" id="PF13420">
    <property type="entry name" value="Acetyltransf_4"/>
    <property type="match status" value="1"/>
</dbReference>
<dbReference type="PROSITE" id="PS51186">
    <property type="entry name" value="GNAT"/>
    <property type="match status" value="1"/>
</dbReference>
<accession>A0A2S1TYW4</accession>
<sequence>MSNIKIRKAVIDDAESILKIYKYYVEKTAITFEVIVPTVEEFRSRIESKMKNGFQKYPYIVAEENGEIIGYAYTGVFKDRAAYDWSVETTIYVKNDLVRKGLGKRLYEVLENISKAQNITNLYACIGYPKVEDEYLTKK</sequence>
<dbReference type="InterPro" id="IPR016181">
    <property type="entry name" value="Acyl_CoA_acyltransferase"/>
</dbReference>
<dbReference type="Gene3D" id="3.40.630.30">
    <property type="match status" value="1"/>
</dbReference>
<dbReference type="GO" id="GO:0016747">
    <property type="term" value="F:acyltransferase activity, transferring groups other than amino-acyl groups"/>
    <property type="evidence" value="ECO:0007669"/>
    <property type="project" value="InterPro"/>
</dbReference>
<keyword evidence="2" id="KW-0808">Transferase</keyword>
<dbReference type="SUPFAM" id="SSF55729">
    <property type="entry name" value="Acyl-CoA N-acyltransferases (Nat)"/>
    <property type="match status" value="1"/>
</dbReference>
<protein>
    <submittedName>
        <fullName evidence="2">Acetyltransferase</fullName>
    </submittedName>
</protein>
<name>A0A2S1TYW4_PIRSP</name>
<feature type="domain" description="N-acetyltransferase" evidence="1">
    <location>
        <begin position="4"/>
        <end position="139"/>
    </location>
</feature>
<dbReference type="InterPro" id="IPR000182">
    <property type="entry name" value="GNAT_dom"/>
</dbReference>
<evidence type="ECO:0000259" key="1">
    <source>
        <dbReference type="PROSITE" id="PS51186"/>
    </source>
</evidence>
<proteinExistence type="evidence at transcript level"/>
<reference evidence="2" key="1">
    <citation type="submission" date="2018-03" db="EMBL/GenBank/DDBJ databases">
        <title>Horizontal gene transfer is an indispensable driver in forging the evolution of the Neocallimastigomycota as a distinct gut-dwelling fungal lineage.</title>
        <authorList>
            <person name="Murphy C.L."/>
            <person name="Youssef N.H."/>
            <person name="Elshahed M.S."/>
        </authorList>
    </citation>
    <scope>NUCLEOTIDE SEQUENCE</scope>
    <source>
        <strain evidence="2">A2</strain>
    </source>
</reference>
<evidence type="ECO:0000313" key="2">
    <source>
        <dbReference type="EMBL" id="AWI66836.1"/>
    </source>
</evidence>
<dbReference type="EMBL" id="MH043682">
    <property type="protein sequence ID" value="AWI66836.1"/>
    <property type="molecule type" value="mRNA"/>
</dbReference>
<organism evidence="2">
    <name type="scientific">Piromyces sp</name>
    <dbReference type="NCBI Taxonomy" id="45796"/>
    <lineage>
        <taxon>Eukaryota</taxon>
        <taxon>Fungi</taxon>
        <taxon>Fungi incertae sedis</taxon>
        <taxon>Chytridiomycota</taxon>
        <taxon>Chytridiomycota incertae sedis</taxon>
        <taxon>Neocallimastigomycetes</taxon>
        <taxon>Neocallimastigales</taxon>
        <taxon>Neocallimastigaceae</taxon>
        <taxon>Piromyces</taxon>
    </lineage>
</organism>